<dbReference type="InterPro" id="IPR024185">
    <property type="entry name" value="FTHF_cligase-like_sf"/>
</dbReference>
<dbReference type="SUPFAM" id="SSF100950">
    <property type="entry name" value="NagB/RpiA/CoA transferase-like"/>
    <property type="match status" value="1"/>
</dbReference>
<sequence length="250" mass="27446">MGKSDADFLQKLHEEALQKQEAFFGNIANRLGRERRLQTAPVRSIKGAPDFWEDVQLPVEQRVELFMSNWQKAGGHVKRFSGMPDVREFIENFIATTQAKHLIVQDQDELAELRTALKTFADINLTVWNSESAGEMGKDELVAKAAGADIGIVAVEHAVAYTGSLVVTSDPTRGRSVSLLPTTLIAVLPLNRLKTKLGEVLRPFDALPLKERPAGIHFISGPSRSADIENDLTIGVHGPGVVYALIVDEI</sequence>
<organism evidence="2 3">
    <name type="scientific">Paenibacillus aestuarii</name>
    <dbReference type="NCBI Taxonomy" id="516965"/>
    <lineage>
        <taxon>Bacteria</taxon>
        <taxon>Bacillati</taxon>
        <taxon>Bacillota</taxon>
        <taxon>Bacilli</taxon>
        <taxon>Bacillales</taxon>
        <taxon>Paenibacillaceae</taxon>
        <taxon>Paenibacillus</taxon>
    </lineage>
</organism>
<dbReference type="PANTHER" id="PTHR43682:SF1">
    <property type="entry name" value="LACTATE UTILIZATION PROTEIN C"/>
    <property type="match status" value="1"/>
</dbReference>
<dbReference type="Pfam" id="PF02589">
    <property type="entry name" value="LUD_dom"/>
    <property type="match status" value="1"/>
</dbReference>
<evidence type="ECO:0000259" key="1">
    <source>
        <dbReference type="Pfam" id="PF02589"/>
    </source>
</evidence>
<dbReference type="PANTHER" id="PTHR43682">
    <property type="entry name" value="LACTATE UTILIZATION PROTEIN C"/>
    <property type="match status" value="1"/>
</dbReference>
<protein>
    <submittedName>
        <fullName evidence="2">Lactate utilization protein C</fullName>
    </submittedName>
</protein>
<dbReference type="RefSeq" id="WP_270879945.1">
    <property type="nucleotide sequence ID" value="NZ_JAQFVF010000027.1"/>
</dbReference>
<dbReference type="Proteomes" id="UP001596044">
    <property type="component" value="Unassembled WGS sequence"/>
</dbReference>
<dbReference type="InterPro" id="IPR003741">
    <property type="entry name" value="LUD_dom"/>
</dbReference>
<feature type="domain" description="LUD" evidence="1">
    <location>
        <begin position="64"/>
        <end position="247"/>
    </location>
</feature>
<keyword evidence="3" id="KW-1185">Reference proteome</keyword>
<evidence type="ECO:0000313" key="3">
    <source>
        <dbReference type="Proteomes" id="UP001596044"/>
    </source>
</evidence>
<proteinExistence type="predicted"/>
<comment type="caution">
    <text evidence="2">The sequence shown here is derived from an EMBL/GenBank/DDBJ whole genome shotgun (WGS) entry which is preliminary data.</text>
</comment>
<reference evidence="3" key="1">
    <citation type="journal article" date="2019" name="Int. J. Syst. Evol. Microbiol.">
        <title>The Global Catalogue of Microorganisms (GCM) 10K type strain sequencing project: providing services to taxonomists for standard genome sequencing and annotation.</title>
        <authorList>
            <consortium name="The Broad Institute Genomics Platform"/>
            <consortium name="The Broad Institute Genome Sequencing Center for Infectious Disease"/>
            <person name="Wu L."/>
            <person name="Ma J."/>
        </authorList>
    </citation>
    <scope>NUCLEOTIDE SEQUENCE [LARGE SCALE GENOMIC DNA]</scope>
    <source>
        <strain evidence="3">KACC 11904</strain>
    </source>
</reference>
<accession>A0ABW0KGI2</accession>
<evidence type="ECO:0000313" key="2">
    <source>
        <dbReference type="EMBL" id="MFC5451851.1"/>
    </source>
</evidence>
<name>A0ABW0KGI2_9BACL</name>
<dbReference type="Gene3D" id="3.40.50.10420">
    <property type="entry name" value="NagB/RpiA/CoA transferase-like"/>
    <property type="match status" value="1"/>
</dbReference>
<dbReference type="InterPro" id="IPR037171">
    <property type="entry name" value="NagB/RpiA_transferase-like"/>
</dbReference>
<gene>
    <name evidence="2" type="ORF">ACFPOG_26980</name>
</gene>
<dbReference type="EMBL" id="JBHSMJ010000040">
    <property type="protein sequence ID" value="MFC5451851.1"/>
    <property type="molecule type" value="Genomic_DNA"/>
</dbReference>